<proteinExistence type="predicted"/>
<dbReference type="InterPro" id="IPR007159">
    <property type="entry name" value="SpoVT-AbrB_dom"/>
</dbReference>
<evidence type="ECO:0000313" key="2">
    <source>
        <dbReference type="EMBL" id="PXA05578.1"/>
    </source>
</evidence>
<dbReference type="AlphaFoldDB" id="A0A317ZNW8"/>
<reference evidence="2 3" key="1">
    <citation type="submission" date="2018-05" db="EMBL/GenBank/DDBJ databases">
        <title>Coraliomargarita sinensis sp. nov., isolated from a marine solar saltern.</title>
        <authorList>
            <person name="Zhou L.Y."/>
        </authorList>
    </citation>
    <scope>NUCLEOTIDE SEQUENCE [LARGE SCALE GENOMIC DNA]</scope>
    <source>
        <strain evidence="2 3">WN38</strain>
    </source>
</reference>
<organism evidence="2 3">
    <name type="scientific">Coraliomargarita sinensis</name>
    <dbReference type="NCBI Taxonomy" id="2174842"/>
    <lineage>
        <taxon>Bacteria</taxon>
        <taxon>Pseudomonadati</taxon>
        <taxon>Verrucomicrobiota</taxon>
        <taxon>Opitutia</taxon>
        <taxon>Puniceicoccales</taxon>
        <taxon>Coraliomargaritaceae</taxon>
        <taxon>Coraliomargarita</taxon>
    </lineage>
</organism>
<gene>
    <name evidence="2" type="ORF">DDZ13_01510</name>
</gene>
<evidence type="ECO:0000313" key="3">
    <source>
        <dbReference type="Proteomes" id="UP000247099"/>
    </source>
</evidence>
<dbReference type="SMART" id="SM00966">
    <property type="entry name" value="SpoVT_AbrB"/>
    <property type="match status" value="1"/>
</dbReference>
<dbReference type="Proteomes" id="UP000247099">
    <property type="component" value="Unassembled WGS sequence"/>
</dbReference>
<dbReference type="InterPro" id="IPR037914">
    <property type="entry name" value="SpoVT-AbrB_sf"/>
</dbReference>
<protein>
    <recommendedName>
        <fullName evidence="1">SpoVT-AbrB domain-containing protein</fullName>
    </recommendedName>
</protein>
<sequence length="73" mass="8132">MVKKLAKVGNSRGIIFDAALIEQAHLKEGDELNMTVHDGGTITLTPIRRSIDTARESAKRIISKNEKLFKRLS</sequence>
<dbReference type="OrthoDB" id="9795766at2"/>
<dbReference type="EMBL" id="QHJQ01000001">
    <property type="protein sequence ID" value="PXA05578.1"/>
    <property type="molecule type" value="Genomic_DNA"/>
</dbReference>
<accession>A0A317ZNW8</accession>
<keyword evidence="3" id="KW-1185">Reference proteome</keyword>
<dbReference type="GO" id="GO:0003677">
    <property type="term" value="F:DNA binding"/>
    <property type="evidence" value="ECO:0007669"/>
    <property type="project" value="InterPro"/>
</dbReference>
<name>A0A317ZNW8_9BACT</name>
<dbReference type="SUPFAM" id="SSF89447">
    <property type="entry name" value="AbrB/MazE/MraZ-like"/>
    <property type="match status" value="1"/>
</dbReference>
<dbReference type="Pfam" id="PF04014">
    <property type="entry name" value="MazE_antitoxin"/>
    <property type="match status" value="1"/>
</dbReference>
<evidence type="ECO:0000259" key="1">
    <source>
        <dbReference type="SMART" id="SM00966"/>
    </source>
</evidence>
<feature type="domain" description="SpoVT-AbrB" evidence="1">
    <location>
        <begin position="6"/>
        <end position="52"/>
    </location>
</feature>
<dbReference type="Gene3D" id="2.10.260.10">
    <property type="match status" value="1"/>
</dbReference>
<comment type="caution">
    <text evidence="2">The sequence shown here is derived from an EMBL/GenBank/DDBJ whole genome shotgun (WGS) entry which is preliminary data.</text>
</comment>
<dbReference type="RefSeq" id="WP_110129657.1">
    <property type="nucleotide sequence ID" value="NZ_QHJQ01000001.1"/>
</dbReference>
<dbReference type="InParanoid" id="A0A317ZNW8"/>